<dbReference type="RefSeq" id="WP_058855896.1">
    <property type="nucleotide sequence ID" value="NZ_BMMH01000003.1"/>
</dbReference>
<keyword evidence="1" id="KW-0560">Oxidoreductase</keyword>
<keyword evidence="2 4" id="KW-0503">Monooxygenase</keyword>
<protein>
    <submittedName>
        <fullName evidence="4">Monooxygenase</fullName>
    </submittedName>
</protein>
<evidence type="ECO:0000313" key="5">
    <source>
        <dbReference type="Proteomes" id="UP000638263"/>
    </source>
</evidence>
<dbReference type="InterPro" id="IPR002938">
    <property type="entry name" value="FAD-bd"/>
</dbReference>
<gene>
    <name evidence="4" type="ORF">GCM10011588_19920</name>
</gene>
<feature type="domain" description="FAD-binding" evidence="3">
    <location>
        <begin position="12"/>
        <end position="335"/>
    </location>
</feature>
<dbReference type="InterPro" id="IPR036188">
    <property type="entry name" value="FAD/NAD-bd_sf"/>
</dbReference>
<name>A0A917VQY8_9NOCA</name>
<dbReference type="PRINTS" id="PR00420">
    <property type="entry name" value="RNGMNOXGNASE"/>
</dbReference>
<comment type="caution">
    <text evidence="4">The sequence shown here is derived from an EMBL/GenBank/DDBJ whole genome shotgun (WGS) entry which is preliminary data.</text>
</comment>
<evidence type="ECO:0000256" key="1">
    <source>
        <dbReference type="ARBA" id="ARBA00023002"/>
    </source>
</evidence>
<evidence type="ECO:0000259" key="3">
    <source>
        <dbReference type="Pfam" id="PF01494"/>
    </source>
</evidence>
<proteinExistence type="predicted"/>
<dbReference type="PANTHER" id="PTHR13789:SF309">
    <property type="entry name" value="PUTATIVE (AFU_ORTHOLOGUE AFUA_6G14510)-RELATED"/>
    <property type="match status" value="1"/>
</dbReference>
<reference evidence="4" key="2">
    <citation type="submission" date="2020-09" db="EMBL/GenBank/DDBJ databases">
        <authorList>
            <person name="Sun Q."/>
            <person name="Zhou Y."/>
        </authorList>
    </citation>
    <scope>NUCLEOTIDE SEQUENCE</scope>
    <source>
        <strain evidence="4">CGMCC 4.3508</strain>
    </source>
</reference>
<dbReference type="EMBL" id="BMMH01000003">
    <property type="protein sequence ID" value="GGL05398.1"/>
    <property type="molecule type" value="Genomic_DNA"/>
</dbReference>
<dbReference type="Gene3D" id="3.50.50.60">
    <property type="entry name" value="FAD/NAD(P)-binding domain"/>
    <property type="match status" value="1"/>
</dbReference>
<accession>A0A917VQY8</accession>
<dbReference type="AlphaFoldDB" id="A0A917VQY8"/>
<organism evidence="4 5">
    <name type="scientific">Nocardia jinanensis</name>
    <dbReference type="NCBI Taxonomy" id="382504"/>
    <lineage>
        <taxon>Bacteria</taxon>
        <taxon>Bacillati</taxon>
        <taxon>Actinomycetota</taxon>
        <taxon>Actinomycetes</taxon>
        <taxon>Mycobacteriales</taxon>
        <taxon>Nocardiaceae</taxon>
        <taxon>Nocardia</taxon>
    </lineage>
</organism>
<dbReference type="GO" id="GO:0071949">
    <property type="term" value="F:FAD binding"/>
    <property type="evidence" value="ECO:0007669"/>
    <property type="project" value="InterPro"/>
</dbReference>
<reference evidence="4" key="1">
    <citation type="journal article" date="2014" name="Int. J. Syst. Evol. Microbiol.">
        <title>Complete genome sequence of Corynebacterium casei LMG S-19264T (=DSM 44701T), isolated from a smear-ripened cheese.</title>
        <authorList>
            <consortium name="US DOE Joint Genome Institute (JGI-PGF)"/>
            <person name="Walter F."/>
            <person name="Albersmeier A."/>
            <person name="Kalinowski J."/>
            <person name="Ruckert C."/>
        </authorList>
    </citation>
    <scope>NUCLEOTIDE SEQUENCE</scope>
    <source>
        <strain evidence="4">CGMCC 4.3508</strain>
    </source>
</reference>
<dbReference type="SUPFAM" id="SSF51905">
    <property type="entry name" value="FAD/NAD(P)-binding domain"/>
    <property type="match status" value="1"/>
</dbReference>
<dbReference type="Pfam" id="PF01494">
    <property type="entry name" value="FAD_binding_3"/>
    <property type="match status" value="1"/>
</dbReference>
<dbReference type="Proteomes" id="UP000638263">
    <property type="component" value="Unassembled WGS sequence"/>
</dbReference>
<sequence>MIANPNGADRRAVVVGAGIAGLTAAIALRQRGWQVEVLERAAAVEAAGSGLSLWPNGLRGLDVIGVGAEVREQSLAATEGGMRDTAGRWLSRTDIAELRDRYGDLVVIHRTRLSEILHDALGTVPRFGCPVDAVEFTAHGVRVRHSAGTTEADLVLGADGINSTIRTALWPRARPPIYAGYTAWRTIVVPAGPVDSGGETLGRGQRVGIAPLRDGRVYLFATANLPAGQHSPGDELGEVRRRFGSWHDPIPALLDAADPEAILRHDIYELPPLRTYIRERAVLLGDAAHAMTPNLGQGANLAVEDAVTLAALLDRIPDIPTALAEYDRVRRARVRPLARLSRRMGTALQLALPAATPVRNAVLRLTPDSAALRALGPVLSWEPPA</sequence>
<dbReference type="InterPro" id="IPR050493">
    <property type="entry name" value="FAD-dep_Monooxygenase_BioMet"/>
</dbReference>
<evidence type="ECO:0000313" key="4">
    <source>
        <dbReference type="EMBL" id="GGL05398.1"/>
    </source>
</evidence>
<dbReference type="PANTHER" id="PTHR13789">
    <property type="entry name" value="MONOOXYGENASE"/>
    <property type="match status" value="1"/>
</dbReference>
<keyword evidence="5" id="KW-1185">Reference proteome</keyword>
<evidence type="ECO:0000256" key="2">
    <source>
        <dbReference type="ARBA" id="ARBA00023033"/>
    </source>
</evidence>
<dbReference type="GO" id="GO:0004497">
    <property type="term" value="F:monooxygenase activity"/>
    <property type="evidence" value="ECO:0007669"/>
    <property type="project" value="UniProtKB-KW"/>
</dbReference>